<dbReference type="InterPro" id="IPR002376">
    <property type="entry name" value="Formyl_transf_N"/>
</dbReference>
<dbReference type="EC" id="2.1.2.9" evidence="2"/>
<feature type="domain" description="Formyl transferase C-terminal" evidence="7">
    <location>
        <begin position="271"/>
        <end position="397"/>
    </location>
</feature>
<dbReference type="PANTHER" id="PTHR11138">
    <property type="entry name" value="METHIONYL-TRNA FORMYLTRANSFERASE"/>
    <property type="match status" value="1"/>
</dbReference>
<dbReference type="NCBIfam" id="TIGR00460">
    <property type="entry name" value="fmt"/>
    <property type="match status" value="1"/>
</dbReference>
<gene>
    <name evidence="8" type="ORF">BGZ96_006009</name>
</gene>
<dbReference type="Gene3D" id="3.40.50.12230">
    <property type="match status" value="1"/>
</dbReference>
<evidence type="ECO:0000256" key="4">
    <source>
        <dbReference type="ARBA" id="ARBA00022679"/>
    </source>
</evidence>
<dbReference type="InterPro" id="IPR041711">
    <property type="entry name" value="Met-tRNA-FMT_N"/>
</dbReference>
<keyword evidence="4" id="KW-0808">Transferase</keyword>
<proteinExistence type="inferred from homology"/>
<keyword evidence="5" id="KW-0648">Protein biosynthesis</keyword>
<dbReference type="Proteomes" id="UP001194696">
    <property type="component" value="Unassembled WGS sequence"/>
</dbReference>
<dbReference type="InterPro" id="IPR036477">
    <property type="entry name" value="Formyl_transf_N_sf"/>
</dbReference>
<evidence type="ECO:0000256" key="1">
    <source>
        <dbReference type="ARBA" id="ARBA00010699"/>
    </source>
</evidence>
<dbReference type="SUPFAM" id="SSF50486">
    <property type="entry name" value="FMT C-terminal domain-like"/>
    <property type="match status" value="1"/>
</dbReference>
<dbReference type="CDD" id="cd08646">
    <property type="entry name" value="FMT_core_Met-tRNA-FMT_N"/>
    <property type="match status" value="1"/>
</dbReference>
<reference evidence="8 9" key="1">
    <citation type="journal article" date="2020" name="Fungal Divers.">
        <title>Resolving the Mortierellaceae phylogeny through synthesis of multi-gene phylogenetics and phylogenomics.</title>
        <authorList>
            <person name="Vandepol N."/>
            <person name="Liber J."/>
            <person name="Desiro A."/>
            <person name="Na H."/>
            <person name="Kennedy M."/>
            <person name="Barry K."/>
            <person name="Grigoriev I.V."/>
            <person name="Miller A.N."/>
            <person name="O'Donnell K."/>
            <person name="Stajich J.E."/>
            <person name="Bonito G."/>
        </authorList>
    </citation>
    <scope>NUCLEOTIDE SEQUENCE [LARGE SCALE GENOMIC DNA]</scope>
    <source>
        <strain evidence="8 9">AD045</strain>
    </source>
</reference>
<dbReference type="InterPro" id="IPR005793">
    <property type="entry name" value="Formyl_trans_C"/>
</dbReference>
<organism evidence="8 9">
    <name type="scientific">Linnemannia gamsii</name>
    <dbReference type="NCBI Taxonomy" id="64522"/>
    <lineage>
        <taxon>Eukaryota</taxon>
        <taxon>Fungi</taxon>
        <taxon>Fungi incertae sedis</taxon>
        <taxon>Mucoromycota</taxon>
        <taxon>Mortierellomycotina</taxon>
        <taxon>Mortierellomycetes</taxon>
        <taxon>Mortierellales</taxon>
        <taxon>Mortierellaceae</taxon>
        <taxon>Linnemannia</taxon>
    </lineage>
</organism>
<dbReference type="InterPro" id="IPR005794">
    <property type="entry name" value="Fmt"/>
</dbReference>
<evidence type="ECO:0000259" key="6">
    <source>
        <dbReference type="Pfam" id="PF00551"/>
    </source>
</evidence>
<evidence type="ECO:0000256" key="2">
    <source>
        <dbReference type="ARBA" id="ARBA00012261"/>
    </source>
</evidence>
<dbReference type="PANTHER" id="PTHR11138:SF5">
    <property type="entry name" value="METHIONYL-TRNA FORMYLTRANSFERASE, MITOCHONDRIAL"/>
    <property type="match status" value="1"/>
</dbReference>
<evidence type="ECO:0000256" key="5">
    <source>
        <dbReference type="ARBA" id="ARBA00022917"/>
    </source>
</evidence>
<evidence type="ECO:0000259" key="7">
    <source>
        <dbReference type="Pfam" id="PF02911"/>
    </source>
</evidence>
<evidence type="ECO:0000256" key="3">
    <source>
        <dbReference type="ARBA" id="ARBA00014185"/>
    </source>
</evidence>
<evidence type="ECO:0000313" key="9">
    <source>
        <dbReference type="Proteomes" id="UP001194696"/>
    </source>
</evidence>
<comment type="caution">
    <text evidence="8">The sequence shown here is derived from an EMBL/GenBank/DDBJ whole genome shotgun (WGS) entry which is preliminary data.</text>
</comment>
<dbReference type="SUPFAM" id="SSF53328">
    <property type="entry name" value="Formyltransferase"/>
    <property type="match status" value="1"/>
</dbReference>
<name>A0ABQ7K445_9FUNG</name>
<accession>A0ABQ7K445</accession>
<feature type="domain" description="Formyl transferase N-terminal" evidence="6">
    <location>
        <begin position="59"/>
        <end position="248"/>
    </location>
</feature>
<protein>
    <recommendedName>
        <fullName evidence="3">Methionyl-tRNA formyltransferase, mitochondrial</fullName>
        <ecNumber evidence="2">2.1.2.9</ecNumber>
    </recommendedName>
</protein>
<evidence type="ECO:0000313" key="8">
    <source>
        <dbReference type="EMBL" id="KAG0290508.1"/>
    </source>
</evidence>
<sequence>MSRSLLLTWARCRNQTTSLSTSTKSGWTSLSFNRPHMSQKATRPFSVSTIHNKDQDKVKILFFGSDSFSVPHLEALIQEKSKPGSIIERIDVVSPKERTKKSKRDAEDSPLTLLAKAHNLNTYPSPDRKGGFDNWTFPKDKEVDAWDYGVVVSFGWFLPDDVITRFKRAGINVHPSLLPKYRGSAPLQRAILNQDQTTGVTVQLLDPNEFDAGKILAQAEVALPENSTYRSLEALLAKKGGELVVNVINSYDQCRRDAKTQDPTKVTKANKISREACKVQWPTWTAARTERLHRANGFRYPITAAWTVQDSGKVLNISLFDLFRVDSTNSSTTQLKNAGYAADGKTPSATSAPGTIFYHGPSESLHVTCSDGSLLGVKAVQFEGKKRLSAKDFHNGYHVHSGSSRFE</sequence>
<keyword evidence="9" id="KW-1185">Reference proteome</keyword>
<dbReference type="InterPro" id="IPR011034">
    <property type="entry name" value="Formyl_transferase-like_C_sf"/>
</dbReference>
<dbReference type="Pfam" id="PF00551">
    <property type="entry name" value="Formyl_trans_N"/>
    <property type="match status" value="1"/>
</dbReference>
<dbReference type="Pfam" id="PF02911">
    <property type="entry name" value="Formyl_trans_C"/>
    <property type="match status" value="1"/>
</dbReference>
<dbReference type="EMBL" id="JAAAIM010000289">
    <property type="protein sequence ID" value="KAG0290508.1"/>
    <property type="molecule type" value="Genomic_DNA"/>
</dbReference>
<comment type="similarity">
    <text evidence="1">Belongs to the Fmt family.</text>
</comment>